<dbReference type="STRING" id="4795.A0A225WJB0"/>
<dbReference type="InterPro" id="IPR036397">
    <property type="entry name" value="RNaseH_sf"/>
</dbReference>
<reference evidence="4" key="1">
    <citation type="submission" date="2017-03" db="EMBL/GenBank/DDBJ databases">
        <title>Phytopthora megakarya and P. palmivora, two closely related causual agents of cacao black pod achieved similar genome size and gene model numbers by different mechanisms.</title>
        <authorList>
            <person name="Ali S."/>
            <person name="Shao J."/>
            <person name="Larry D.J."/>
            <person name="Kronmiller B."/>
            <person name="Shen D."/>
            <person name="Strem M.D."/>
            <person name="Melnick R.L."/>
            <person name="Guiltinan M.J."/>
            <person name="Tyler B.M."/>
            <person name="Meinhardt L.W."/>
            <person name="Bailey B.A."/>
        </authorList>
    </citation>
    <scope>NUCLEOTIDE SEQUENCE [LARGE SCALE GENOMIC DNA]</scope>
    <source>
        <strain evidence="4">zdho120</strain>
    </source>
</reference>
<dbReference type="AlphaFoldDB" id="A0A225WJB0"/>
<evidence type="ECO:0000313" key="3">
    <source>
        <dbReference type="EMBL" id="OWZ17338.1"/>
    </source>
</evidence>
<name>A0A225WJB0_9STRA</name>
<feature type="region of interest" description="Disordered" evidence="1">
    <location>
        <begin position="152"/>
        <end position="176"/>
    </location>
</feature>
<dbReference type="GO" id="GO:0003676">
    <property type="term" value="F:nucleic acid binding"/>
    <property type="evidence" value="ECO:0007669"/>
    <property type="project" value="InterPro"/>
</dbReference>
<organism evidence="3 4">
    <name type="scientific">Phytophthora megakarya</name>
    <dbReference type="NCBI Taxonomy" id="4795"/>
    <lineage>
        <taxon>Eukaryota</taxon>
        <taxon>Sar</taxon>
        <taxon>Stramenopiles</taxon>
        <taxon>Oomycota</taxon>
        <taxon>Peronosporomycetes</taxon>
        <taxon>Peronosporales</taxon>
        <taxon>Peronosporaceae</taxon>
        <taxon>Phytophthora</taxon>
    </lineage>
</organism>
<evidence type="ECO:0000256" key="1">
    <source>
        <dbReference type="SAM" id="MobiDB-lite"/>
    </source>
</evidence>
<accession>A0A225WJB0</accession>
<dbReference type="GO" id="GO:0004523">
    <property type="term" value="F:RNA-DNA hybrid ribonuclease activity"/>
    <property type="evidence" value="ECO:0007669"/>
    <property type="project" value="InterPro"/>
</dbReference>
<dbReference type="EMBL" id="NBNE01000771">
    <property type="protein sequence ID" value="OWZ17338.1"/>
    <property type="molecule type" value="Genomic_DNA"/>
</dbReference>
<dbReference type="Proteomes" id="UP000198211">
    <property type="component" value="Unassembled WGS sequence"/>
</dbReference>
<dbReference type="SUPFAM" id="SSF53098">
    <property type="entry name" value="Ribonuclease H-like"/>
    <property type="match status" value="1"/>
</dbReference>
<dbReference type="InterPro" id="IPR012337">
    <property type="entry name" value="RNaseH-like_sf"/>
</dbReference>
<dbReference type="OrthoDB" id="124261at2759"/>
<gene>
    <name evidence="3" type="ORF">PHMEG_0008732</name>
</gene>
<evidence type="ECO:0000313" key="4">
    <source>
        <dbReference type="Proteomes" id="UP000198211"/>
    </source>
</evidence>
<sequence>MSYAGKTTTNNVAEYLGLLTGLKACANNRWIPLNVVGDSAMIIHQQLRRSPPKAAHLKAIYMRSRRIADTLVVRSWRHHLREHNKTADALVNRAMNLRRSAQIDPTLVKTKGTRWATAIKHAASDVAYYRDTGDLFGSRGRNRVSMEGTLGVGTTTTREQPTADLEAGVGTDIGRR</sequence>
<dbReference type="Gene3D" id="3.30.420.10">
    <property type="entry name" value="Ribonuclease H-like superfamily/Ribonuclease H"/>
    <property type="match status" value="1"/>
</dbReference>
<evidence type="ECO:0000259" key="2">
    <source>
        <dbReference type="PROSITE" id="PS50879"/>
    </source>
</evidence>
<dbReference type="InterPro" id="IPR002156">
    <property type="entry name" value="RNaseH_domain"/>
</dbReference>
<proteinExistence type="predicted"/>
<feature type="domain" description="RNase H type-1" evidence="2">
    <location>
        <begin position="1"/>
        <end position="96"/>
    </location>
</feature>
<keyword evidence="4" id="KW-1185">Reference proteome</keyword>
<dbReference type="Pfam" id="PF13456">
    <property type="entry name" value="RVT_3"/>
    <property type="match status" value="1"/>
</dbReference>
<protein>
    <recommendedName>
        <fullName evidence="2">RNase H type-1 domain-containing protein</fullName>
    </recommendedName>
</protein>
<dbReference type="PROSITE" id="PS50879">
    <property type="entry name" value="RNASE_H_1"/>
    <property type="match status" value="1"/>
</dbReference>
<comment type="caution">
    <text evidence="3">The sequence shown here is derived from an EMBL/GenBank/DDBJ whole genome shotgun (WGS) entry which is preliminary data.</text>
</comment>